<dbReference type="GO" id="GO:0043138">
    <property type="term" value="F:3'-5' DNA helicase activity"/>
    <property type="evidence" value="ECO:0007669"/>
    <property type="project" value="UniProtKB-EC"/>
</dbReference>
<evidence type="ECO:0000256" key="4">
    <source>
        <dbReference type="ARBA" id="ARBA00022806"/>
    </source>
</evidence>
<evidence type="ECO:0000256" key="3">
    <source>
        <dbReference type="ARBA" id="ARBA00022801"/>
    </source>
</evidence>
<keyword evidence="6" id="KW-0238">DNA-binding</keyword>
<organism evidence="13">
    <name type="scientific">freshwater metagenome</name>
    <dbReference type="NCBI Taxonomy" id="449393"/>
    <lineage>
        <taxon>unclassified sequences</taxon>
        <taxon>metagenomes</taxon>
        <taxon>ecological metagenomes</taxon>
    </lineage>
</organism>
<evidence type="ECO:0000256" key="2">
    <source>
        <dbReference type="ARBA" id="ARBA00022741"/>
    </source>
</evidence>
<evidence type="ECO:0000256" key="8">
    <source>
        <dbReference type="ARBA" id="ARBA00034617"/>
    </source>
</evidence>
<protein>
    <recommendedName>
        <fullName evidence="9">DNA 3'-5' helicase</fullName>
        <ecNumber evidence="9">5.6.2.4</ecNumber>
    </recommendedName>
</protein>
<keyword evidence="2" id="KW-0547">Nucleotide-binding</keyword>
<evidence type="ECO:0000313" key="13">
    <source>
        <dbReference type="EMBL" id="CAB4827967.1"/>
    </source>
</evidence>
<dbReference type="GO" id="GO:0003677">
    <property type="term" value="F:DNA binding"/>
    <property type="evidence" value="ECO:0007669"/>
    <property type="project" value="UniProtKB-KW"/>
</dbReference>
<evidence type="ECO:0000256" key="1">
    <source>
        <dbReference type="ARBA" id="ARBA00009922"/>
    </source>
</evidence>
<keyword evidence="3" id="KW-0378">Hydrolase</keyword>
<dbReference type="EMBL" id="CAFBLT010000002">
    <property type="protein sequence ID" value="CAB4882284.1"/>
    <property type="molecule type" value="Genomic_DNA"/>
</dbReference>
<keyword evidence="4" id="KW-0347">Helicase</keyword>
<dbReference type="InterPro" id="IPR000212">
    <property type="entry name" value="DNA_helicase_UvrD/REP"/>
</dbReference>
<evidence type="ECO:0000313" key="14">
    <source>
        <dbReference type="EMBL" id="CAB4882284.1"/>
    </source>
</evidence>
<evidence type="ECO:0000256" key="9">
    <source>
        <dbReference type="ARBA" id="ARBA00034808"/>
    </source>
</evidence>
<feature type="domain" description="UvrD-like helicase C-terminal" evidence="12">
    <location>
        <begin position="287"/>
        <end position="525"/>
    </location>
</feature>
<dbReference type="InterPro" id="IPR027417">
    <property type="entry name" value="P-loop_NTPase"/>
</dbReference>
<comment type="catalytic activity">
    <reaction evidence="10">
        <text>ATP + H2O = ADP + phosphate + H(+)</text>
        <dbReference type="Rhea" id="RHEA:13065"/>
        <dbReference type="ChEBI" id="CHEBI:15377"/>
        <dbReference type="ChEBI" id="CHEBI:15378"/>
        <dbReference type="ChEBI" id="CHEBI:30616"/>
        <dbReference type="ChEBI" id="CHEBI:43474"/>
        <dbReference type="ChEBI" id="CHEBI:456216"/>
        <dbReference type="EC" id="5.6.2.4"/>
    </reaction>
</comment>
<dbReference type="Pfam" id="PF00580">
    <property type="entry name" value="UvrD-helicase"/>
    <property type="match status" value="1"/>
</dbReference>
<comment type="similarity">
    <text evidence="1">Belongs to the helicase family. UvrD subfamily.</text>
</comment>
<name>A0A6J7A4Y8_9ZZZZ</name>
<evidence type="ECO:0000313" key="15">
    <source>
        <dbReference type="EMBL" id="CAB5011561.1"/>
    </source>
</evidence>
<sequence>MPRENDPFARLTPPQREAVTAEDQRLAVFAGAGAGKTRVLTLRVARMVDDGVDPTHVLAITFSRKAAQELRRRLWNLGIEGIRTGTFHRTALELVEIYRTERSLSPLSLLSDRRRVLERLVEETPSIHHTMASAFLDTEITWAKSTGLNPESYARAVAQTRRRPTLGAQVVVDVWSRYEEEKTRQGWIDFDDLIIEAARALEDPTFAEAIHWRSRHVLVDEFQDVNPMQFAMITRLLSPAATLFCVGDPNQSIYGFNGADPSLLRTLDRRIEGTRIIVLDANHRSSPEIVSSAAAVLPSNSGADVRATQNSGAIPELVSSVDDFEEATFVASKLRGLRVSGRSWRSFAVLARTNAQLVLIADTLKANGIPCEYLAPDLARASDVRKPVDLERPHVVEEHGDAVALGTFHRAKGLEWSSVFVVGVSDGFVPHRGASSPEANDEERRLLYVAMTRAEQELIVTWSARKVADETSSPARRRSPFLDPFEEALSILRAEQRPVASQQGVHHVTKLREQLARQREGEESV</sequence>
<keyword evidence="5" id="KW-0067">ATP-binding</keyword>
<dbReference type="PANTHER" id="PTHR11070:SF2">
    <property type="entry name" value="ATP-DEPENDENT DNA HELICASE SRS2"/>
    <property type="match status" value="1"/>
</dbReference>
<evidence type="ECO:0000259" key="12">
    <source>
        <dbReference type="PROSITE" id="PS51217"/>
    </source>
</evidence>
<dbReference type="PROSITE" id="PS51217">
    <property type="entry name" value="UVRD_HELICASE_CTER"/>
    <property type="match status" value="1"/>
</dbReference>
<comment type="catalytic activity">
    <reaction evidence="8">
        <text>Couples ATP hydrolysis with the unwinding of duplex DNA by translocating in the 3'-5' direction.</text>
        <dbReference type="EC" id="5.6.2.4"/>
    </reaction>
</comment>
<dbReference type="GO" id="GO:0005524">
    <property type="term" value="F:ATP binding"/>
    <property type="evidence" value="ECO:0007669"/>
    <property type="project" value="UniProtKB-KW"/>
</dbReference>
<dbReference type="PROSITE" id="PS51198">
    <property type="entry name" value="UVRD_HELICASE_ATP_BIND"/>
    <property type="match status" value="1"/>
</dbReference>
<dbReference type="Pfam" id="PF13361">
    <property type="entry name" value="UvrD_C"/>
    <property type="match status" value="2"/>
</dbReference>
<dbReference type="SUPFAM" id="SSF52540">
    <property type="entry name" value="P-loop containing nucleoside triphosphate hydrolases"/>
    <property type="match status" value="1"/>
</dbReference>
<dbReference type="EMBL" id="CAFABE010000035">
    <property type="protein sequence ID" value="CAB4827967.1"/>
    <property type="molecule type" value="Genomic_DNA"/>
</dbReference>
<evidence type="ECO:0000256" key="6">
    <source>
        <dbReference type="ARBA" id="ARBA00023125"/>
    </source>
</evidence>
<evidence type="ECO:0000259" key="11">
    <source>
        <dbReference type="PROSITE" id="PS51198"/>
    </source>
</evidence>
<evidence type="ECO:0000256" key="5">
    <source>
        <dbReference type="ARBA" id="ARBA00022840"/>
    </source>
</evidence>
<dbReference type="InterPro" id="IPR013986">
    <property type="entry name" value="DExx_box_DNA_helicase_dom_sf"/>
</dbReference>
<dbReference type="GO" id="GO:0000725">
    <property type="term" value="P:recombinational repair"/>
    <property type="evidence" value="ECO:0007669"/>
    <property type="project" value="TreeGrafter"/>
</dbReference>
<evidence type="ECO:0000256" key="7">
    <source>
        <dbReference type="ARBA" id="ARBA00023235"/>
    </source>
</evidence>
<dbReference type="InterPro" id="IPR014016">
    <property type="entry name" value="UvrD-like_ATP-bd"/>
</dbReference>
<gene>
    <name evidence="13" type="ORF">UFOPK3164_00894</name>
    <name evidence="14" type="ORF">UFOPK3427_01615</name>
    <name evidence="15" type="ORF">UFOPK4112_00341</name>
</gene>
<proteinExistence type="inferred from homology"/>
<dbReference type="EMBL" id="CAFBPM010000002">
    <property type="protein sequence ID" value="CAB5011561.1"/>
    <property type="molecule type" value="Genomic_DNA"/>
</dbReference>
<dbReference type="CDD" id="cd18807">
    <property type="entry name" value="SF1_C_UvrD"/>
    <property type="match status" value="1"/>
</dbReference>
<keyword evidence="7" id="KW-0413">Isomerase</keyword>
<accession>A0A6J7A4Y8</accession>
<dbReference type="EC" id="5.6.2.4" evidence="9"/>
<dbReference type="Gene3D" id="1.10.10.160">
    <property type="match status" value="1"/>
</dbReference>
<dbReference type="GO" id="GO:0016787">
    <property type="term" value="F:hydrolase activity"/>
    <property type="evidence" value="ECO:0007669"/>
    <property type="project" value="UniProtKB-KW"/>
</dbReference>
<dbReference type="Gene3D" id="3.40.50.300">
    <property type="entry name" value="P-loop containing nucleotide triphosphate hydrolases"/>
    <property type="match status" value="2"/>
</dbReference>
<evidence type="ECO:0000256" key="10">
    <source>
        <dbReference type="ARBA" id="ARBA00048988"/>
    </source>
</evidence>
<dbReference type="PANTHER" id="PTHR11070">
    <property type="entry name" value="UVRD / RECB / PCRA DNA HELICASE FAMILY MEMBER"/>
    <property type="match status" value="1"/>
</dbReference>
<dbReference type="AlphaFoldDB" id="A0A6J7A4Y8"/>
<dbReference type="CDD" id="cd17932">
    <property type="entry name" value="DEXQc_UvrD"/>
    <property type="match status" value="1"/>
</dbReference>
<feature type="domain" description="UvrD-like helicase ATP-binding" evidence="11">
    <location>
        <begin position="9"/>
        <end position="286"/>
    </location>
</feature>
<dbReference type="InterPro" id="IPR014017">
    <property type="entry name" value="DNA_helicase_UvrD-like_C"/>
</dbReference>
<reference evidence="13" key="1">
    <citation type="submission" date="2020-05" db="EMBL/GenBank/DDBJ databases">
        <authorList>
            <person name="Chiriac C."/>
            <person name="Salcher M."/>
            <person name="Ghai R."/>
            <person name="Kavagutti S V."/>
        </authorList>
    </citation>
    <scope>NUCLEOTIDE SEQUENCE</scope>
</reference>